<accession>A0A413SVL3</accession>
<evidence type="ECO:0000259" key="6">
    <source>
        <dbReference type="SMART" id="SM00646"/>
    </source>
</evidence>
<proteinExistence type="predicted"/>
<dbReference type="EMBL" id="QSFT01000047">
    <property type="protein sequence ID" value="RHA73058.1"/>
    <property type="molecule type" value="Genomic_DNA"/>
</dbReference>
<name>A0A413SVL3_9BACT</name>
<feature type="transmembrane region" description="Helical" evidence="5">
    <location>
        <begin position="7"/>
        <end position="27"/>
    </location>
</feature>
<evidence type="ECO:0000256" key="3">
    <source>
        <dbReference type="ARBA" id="ARBA00022801"/>
    </source>
</evidence>
<feature type="domain" description="MurNAc-LAA" evidence="6">
    <location>
        <begin position="95"/>
        <end position="254"/>
    </location>
</feature>
<keyword evidence="5" id="KW-0812">Transmembrane</keyword>
<dbReference type="Pfam" id="PF01520">
    <property type="entry name" value="Amidase_3"/>
    <property type="match status" value="1"/>
</dbReference>
<keyword evidence="5" id="KW-0472">Membrane</keyword>
<sequence>MRTSKFNILYIIGFCLMACLFPIHLLAENGKTFTVVIDAGHGGNDPGAIGRKGREKNINLNVALKLGRMIQDNCSDTRVVYTRKNDVFVPLHRRAEIANNTKADLFISIHTNSVASRKSQVFGAETYTLGLHRTEENLEVAKKENSVILIEDDYKQQYAGFNPNSSESYIIFEFLQDKNMKQSVNFAQLIQKQFRASKRVDKGVHQAGFLVLRATSMPSVLVELGYISNPTEEAYLLSSNGTSTLAKSIYQAFLRYKQEQGLNAGKPLSQSFPAEDEPATESASDVLTADLTEESLPPVETVESAAAPVEISTPATKASSRNNRTEKPVFKIQILTSDRVLPARSRQFKGLSPVNHYKENGIVKYTYGENTDYNHILRLKRTKVDAKFKDAFIIAFKNGKKMNINQAIKEFKQNR</sequence>
<dbReference type="InterPro" id="IPR002508">
    <property type="entry name" value="MurNAc-LAA_cat"/>
</dbReference>
<comment type="caution">
    <text evidence="7">The sequence shown here is derived from an EMBL/GenBank/DDBJ whole genome shotgun (WGS) entry which is preliminary data.</text>
</comment>
<organism evidence="7 8">
    <name type="scientific">Phocaeicola coprophilus</name>
    <dbReference type="NCBI Taxonomy" id="387090"/>
    <lineage>
        <taxon>Bacteria</taxon>
        <taxon>Pseudomonadati</taxon>
        <taxon>Bacteroidota</taxon>
        <taxon>Bacteroidia</taxon>
        <taxon>Bacteroidales</taxon>
        <taxon>Bacteroidaceae</taxon>
        <taxon>Phocaeicola</taxon>
    </lineage>
</organism>
<gene>
    <name evidence="7" type="ORF">DW921_14350</name>
</gene>
<dbReference type="SMART" id="SM00646">
    <property type="entry name" value="Ami_3"/>
    <property type="match status" value="1"/>
</dbReference>
<keyword evidence="5" id="KW-1133">Transmembrane helix</keyword>
<dbReference type="GO" id="GO:0030288">
    <property type="term" value="C:outer membrane-bounded periplasmic space"/>
    <property type="evidence" value="ECO:0007669"/>
    <property type="project" value="TreeGrafter"/>
</dbReference>
<evidence type="ECO:0000313" key="7">
    <source>
        <dbReference type="EMBL" id="RHA73058.1"/>
    </source>
</evidence>
<dbReference type="Proteomes" id="UP000283855">
    <property type="component" value="Unassembled WGS sequence"/>
</dbReference>
<dbReference type="PANTHER" id="PTHR30404:SF0">
    <property type="entry name" value="N-ACETYLMURAMOYL-L-ALANINE AMIDASE AMIC"/>
    <property type="match status" value="1"/>
</dbReference>
<dbReference type="AlphaFoldDB" id="A0A413SVL3"/>
<dbReference type="PANTHER" id="PTHR30404">
    <property type="entry name" value="N-ACETYLMURAMOYL-L-ALANINE AMIDASE"/>
    <property type="match status" value="1"/>
</dbReference>
<dbReference type="EC" id="3.5.1.28" evidence="2"/>
<comment type="catalytic activity">
    <reaction evidence="1">
        <text>Hydrolyzes the link between N-acetylmuramoyl residues and L-amino acid residues in certain cell-wall glycopeptides.</text>
        <dbReference type="EC" id="3.5.1.28"/>
    </reaction>
</comment>
<evidence type="ECO:0000313" key="8">
    <source>
        <dbReference type="Proteomes" id="UP000283855"/>
    </source>
</evidence>
<dbReference type="FunFam" id="3.40.630.40:FF:000005">
    <property type="entry name" value="N-acetylmuramoyl-L-alanine amidase (AmiA)"/>
    <property type="match status" value="1"/>
</dbReference>
<feature type="region of interest" description="Disordered" evidence="4">
    <location>
        <begin position="265"/>
        <end position="284"/>
    </location>
</feature>
<dbReference type="InterPro" id="IPR050695">
    <property type="entry name" value="N-acetylmuramoyl_amidase_3"/>
</dbReference>
<dbReference type="GO" id="GO:0008745">
    <property type="term" value="F:N-acetylmuramoyl-L-alanine amidase activity"/>
    <property type="evidence" value="ECO:0007669"/>
    <property type="project" value="UniProtKB-EC"/>
</dbReference>
<reference evidence="7 8" key="1">
    <citation type="submission" date="2018-08" db="EMBL/GenBank/DDBJ databases">
        <title>A genome reference for cultivated species of the human gut microbiota.</title>
        <authorList>
            <person name="Zou Y."/>
            <person name="Xue W."/>
            <person name="Luo G."/>
        </authorList>
    </citation>
    <scope>NUCLEOTIDE SEQUENCE [LARGE SCALE GENOMIC DNA]</scope>
    <source>
        <strain evidence="7 8">AM42-38</strain>
    </source>
</reference>
<keyword evidence="3" id="KW-0378">Hydrolase</keyword>
<dbReference type="SUPFAM" id="SSF53187">
    <property type="entry name" value="Zn-dependent exopeptidases"/>
    <property type="match status" value="1"/>
</dbReference>
<evidence type="ECO:0000256" key="4">
    <source>
        <dbReference type="SAM" id="MobiDB-lite"/>
    </source>
</evidence>
<evidence type="ECO:0000256" key="5">
    <source>
        <dbReference type="SAM" id="Phobius"/>
    </source>
</evidence>
<evidence type="ECO:0000256" key="2">
    <source>
        <dbReference type="ARBA" id="ARBA00011901"/>
    </source>
</evidence>
<dbReference type="CDD" id="cd02696">
    <property type="entry name" value="MurNAc-LAA"/>
    <property type="match status" value="1"/>
</dbReference>
<dbReference type="GO" id="GO:0009253">
    <property type="term" value="P:peptidoglycan catabolic process"/>
    <property type="evidence" value="ECO:0007669"/>
    <property type="project" value="InterPro"/>
</dbReference>
<dbReference type="Gene3D" id="3.40.630.40">
    <property type="entry name" value="Zn-dependent exopeptidases"/>
    <property type="match status" value="1"/>
</dbReference>
<evidence type="ECO:0000256" key="1">
    <source>
        <dbReference type="ARBA" id="ARBA00001561"/>
    </source>
</evidence>
<protein>
    <recommendedName>
        <fullName evidence="2">N-acetylmuramoyl-L-alanine amidase</fullName>
        <ecNumber evidence="2">3.5.1.28</ecNumber>
    </recommendedName>
</protein>